<feature type="repeat" description="WD" evidence="4">
    <location>
        <begin position="109"/>
        <end position="135"/>
    </location>
</feature>
<dbReference type="PRINTS" id="PR00320">
    <property type="entry name" value="GPROTEINBRPT"/>
</dbReference>
<accession>A0A6U1LDK1</accession>
<feature type="compositionally biased region" description="Basic and acidic residues" evidence="5">
    <location>
        <begin position="330"/>
        <end position="341"/>
    </location>
</feature>
<evidence type="ECO:0000256" key="5">
    <source>
        <dbReference type="SAM" id="MobiDB-lite"/>
    </source>
</evidence>
<dbReference type="InterPro" id="IPR015943">
    <property type="entry name" value="WD40/YVTN_repeat-like_dom_sf"/>
</dbReference>
<evidence type="ECO:0000256" key="4">
    <source>
        <dbReference type="PROSITE-ProRule" id="PRU00221"/>
    </source>
</evidence>
<dbReference type="InterPro" id="IPR036322">
    <property type="entry name" value="WD40_repeat_dom_sf"/>
</dbReference>
<comment type="similarity">
    <text evidence="1">Belongs to the WD repeat WDR55 family.</text>
</comment>
<proteinExistence type="inferred from homology"/>
<dbReference type="PANTHER" id="PTHR44019">
    <property type="entry name" value="WD REPEAT-CONTAINING PROTEIN 55"/>
    <property type="match status" value="1"/>
</dbReference>
<feature type="compositionally biased region" description="Acidic residues" evidence="5">
    <location>
        <begin position="305"/>
        <end position="329"/>
    </location>
</feature>
<feature type="repeat" description="WD" evidence="4">
    <location>
        <begin position="271"/>
        <end position="298"/>
    </location>
</feature>
<dbReference type="EMBL" id="HBGG01039516">
    <property type="protein sequence ID" value="CAD9220945.1"/>
    <property type="molecule type" value="Transcribed_RNA"/>
</dbReference>
<keyword evidence="2 4" id="KW-0853">WD repeat</keyword>
<feature type="region of interest" description="Disordered" evidence="5">
    <location>
        <begin position="305"/>
        <end position="365"/>
    </location>
</feature>
<dbReference type="Pfam" id="PF24796">
    <property type="entry name" value="WDR55"/>
    <property type="match status" value="1"/>
</dbReference>
<dbReference type="PROSITE" id="PS50082">
    <property type="entry name" value="WD_REPEATS_2"/>
    <property type="match status" value="3"/>
</dbReference>
<dbReference type="InterPro" id="IPR019775">
    <property type="entry name" value="WD40_repeat_CS"/>
</dbReference>
<dbReference type="EMBL" id="HBGG01039515">
    <property type="protein sequence ID" value="CAD9220940.1"/>
    <property type="molecule type" value="Transcribed_RNA"/>
</dbReference>
<reference evidence="7" key="1">
    <citation type="submission" date="2021-01" db="EMBL/GenBank/DDBJ databases">
        <authorList>
            <person name="Corre E."/>
            <person name="Pelletier E."/>
            <person name="Niang G."/>
            <person name="Scheremetjew M."/>
            <person name="Finn R."/>
            <person name="Kale V."/>
            <person name="Holt S."/>
            <person name="Cochrane G."/>
            <person name="Meng A."/>
            <person name="Brown T."/>
            <person name="Cohen L."/>
        </authorList>
    </citation>
    <scope>NUCLEOTIDE SEQUENCE</scope>
    <source>
        <strain evidence="7">PLY429</strain>
    </source>
</reference>
<dbReference type="PANTHER" id="PTHR44019:SF20">
    <property type="entry name" value="WD REPEAT-CONTAINING PROTEIN 55"/>
    <property type="match status" value="1"/>
</dbReference>
<protein>
    <submittedName>
        <fullName evidence="7">Uncharacterized protein</fullName>
    </submittedName>
</protein>
<dbReference type="InterPro" id="IPR020472">
    <property type="entry name" value="WD40_PAC1"/>
</dbReference>
<dbReference type="PROSITE" id="PS50294">
    <property type="entry name" value="WD_REPEATS_REGION"/>
    <property type="match status" value="2"/>
</dbReference>
<name>A0A6U1LDK1_9CHLO</name>
<dbReference type="SUPFAM" id="SSF50978">
    <property type="entry name" value="WD40 repeat-like"/>
    <property type="match status" value="1"/>
</dbReference>
<feature type="repeat" description="WD" evidence="4">
    <location>
        <begin position="136"/>
        <end position="177"/>
    </location>
</feature>
<evidence type="ECO:0000256" key="3">
    <source>
        <dbReference type="ARBA" id="ARBA00022737"/>
    </source>
</evidence>
<organism evidence="7">
    <name type="scientific">Tetraselmis chuii</name>
    <dbReference type="NCBI Taxonomy" id="63592"/>
    <lineage>
        <taxon>Eukaryota</taxon>
        <taxon>Viridiplantae</taxon>
        <taxon>Chlorophyta</taxon>
        <taxon>core chlorophytes</taxon>
        <taxon>Chlorodendrophyceae</taxon>
        <taxon>Chlorodendrales</taxon>
        <taxon>Chlorodendraceae</taxon>
        <taxon>Tetraselmis</taxon>
    </lineage>
</organism>
<dbReference type="Gene3D" id="2.130.10.10">
    <property type="entry name" value="YVTN repeat-like/Quinoprotein amine dehydrogenase"/>
    <property type="match status" value="2"/>
</dbReference>
<evidence type="ECO:0000256" key="2">
    <source>
        <dbReference type="ARBA" id="ARBA00022574"/>
    </source>
</evidence>
<evidence type="ECO:0000313" key="6">
    <source>
        <dbReference type="EMBL" id="CAD9220940.1"/>
    </source>
</evidence>
<gene>
    <name evidence="6" type="ORF">TCHU04912_LOCUS20346</name>
    <name evidence="7" type="ORF">TCHU04912_LOCUS20347</name>
</gene>
<keyword evidence="3" id="KW-0677">Repeat</keyword>
<sequence length="365" mass="38806">MEGGELSKATLADQPMDCCFHPSANLLAGAVITGRVECFRFEGENTHRVFDLKAHSDSCRAVRFTTDGALLLSASADCSILATDSATGAAASRLEHAHGCGVNTLECIDAAVLASGDDDGVIKLWDVRQREAIGTFETHGDFISDFTYSPDNNSLVASSGDGSISVYDLGTRKLIAQSEDDADDELLSVAVLKNGKKVVCGSQEGVVFIYSWGYFNDCSDRFPGHPNSIDALVKFDEDTIITGSSDGLIRILNILPNKMLGVVGEHDEYPIECLALSGDKKLLASASHDNTIKLWDINYLHDTDDAEDGAEDVPEGAGDDGSDMSDSDDDAKSKAKAEKTRMKGKGKGKGSKGAGAGPNFFQDML</sequence>
<dbReference type="InterPro" id="IPR050505">
    <property type="entry name" value="WDR55/POC1"/>
</dbReference>
<evidence type="ECO:0000256" key="1">
    <source>
        <dbReference type="ARBA" id="ARBA00007625"/>
    </source>
</evidence>
<dbReference type="SMART" id="SM00320">
    <property type="entry name" value="WD40"/>
    <property type="match status" value="6"/>
</dbReference>
<evidence type="ECO:0000313" key="7">
    <source>
        <dbReference type="EMBL" id="CAD9220945.1"/>
    </source>
</evidence>
<dbReference type="PROSITE" id="PS00678">
    <property type="entry name" value="WD_REPEATS_1"/>
    <property type="match status" value="2"/>
</dbReference>
<dbReference type="AlphaFoldDB" id="A0A6U1LDK1"/>
<dbReference type="InterPro" id="IPR001680">
    <property type="entry name" value="WD40_rpt"/>
</dbReference>
<dbReference type="CDD" id="cd00200">
    <property type="entry name" value="WD40"/>
    <property type="match status" value="1"/>
</dbReference>